<sequence length="123" mass="13555">MAVDSKFPPDTNGDEVATAQSEAETDEEQLRLTEETTYEGLTEDEEAMVHFVVQISLADTSMTGSSRASVGVTPGTDADDQRIWVEEQSKDTNMQKGTKQAKRMKKGKPGDRQGPLANRQMFI</sequence>
<evidence type="ECO:0008006" key="4">
    <source>
        <dbReference type="Google" id="ProtNLM"/>
    </source>
</evidence>
<evidence type="ECO:0000256" key="1">
    <source>
        <dbReference type="SAM" id="MobiDB-lite"/>
    </source>
</evidence>
<reference evidence="2" key="2">
    <citation type="submission" date="2015-06" db="UniProtKB">
        <authorList>
            <consortium name="EnsemblPlants"/>
        </authorList>
    </citation>
    <scope>IDENTIFICATION</scope>
    <source>
        <strain evidence="2">DM1-3 516 R44</strain>
    </source>
</reference>
<dbReference type="AlphaFoldDB" id="M1DLA9"/>
<evidence type="ECO:0000313" key="3">
    <source>
        <dbReference type="Proteomes" id="UP000011115"/>
    </source>
</evidence>
<feature type="region of interest" description="Disordered" evidence="1">
    <location>
        <begin position="62"/>
        <end position="81"/>
    </location>
</feature>
<feature type="region of interest" description="Disordered" evidence="1">
    <location>
        <begin position="87"/>
        <end position="123"/>
    </location>
</feature>
<name>M1DLA9_SOLTU</name>
<evidence type="ECO:0000313" key="2">
    <source>
        <dbReference type="EnsemblPlants" id="PGSC0003DMT400090840"/>
    </source>
</evidence>
<keyword evidence="3" id="KW-1185">Reference proteome</keyword>
<dbReference type="InParanoid" id="M1DLA9"/>
<reference evidence="3" key="1">
    <citation type="journal article" date="2011" name="Nature">
        <title>Genome sequence and analysis of the tuber crop potato.</title>
        <authorList>
            <consortium name="The Potato Genome Sequencing Consortium"/>
        </authorList>
    </citation>
    <scope>NUCLEOTIDE SEQUENCE [LARGE SCALE GENOMIC DNA]</scope>
    <source>
        <strain evidence="3">cv. DM1-3 516 R44</strain>
    </source>
</reference>
<dbReference type="HOGENOM" id="CLU_2019284_0_0_1"/>
<dbReference type="PaxDb" id="4113-PGSC0003DMT400090840"/>
<dbReference type="EnsemblPlants" id="PGSC0003DMT400090840">
    <property type="protein sequence ID" value="PGSC0003DMT400090840"/>
    <property type="gene ID" value="PGSC0003DMG400040411"/>
</dbReference>
<organism evidence="2 3">
    <name type="scientific">Solanum tuberosum</name>
    <name type="common">Potato</name>
    <dbReference type="NCBI Taxonomy" id="4113"/>
    <lineage>
        <taxon>Eukaryota</taxon>
        <taxon>Viridiplantae</taxon>
        <taxon>Streptophyta</taxon>
        <taxon>Embryophyta</taxon>
        <taxon>Tracheophyta</taxon>
        <taxon>Spermatophyta</taxon>
        <taxon>Magnoliopsida</taxon>
        <taxon>eudicotyledons</taxon>
        <taxon>Gunneridae</taxon>
        <taxon>Pentapetalae</taxon>
        <taxon>asterids</taxon>
        <taxon>lamiids</taxon>
        <taxon>Solanales</taxon>
        <taxon>Solanaceae</taxon>
        <taxon>Solanoideae</taxon>
        <taxon>Solaneae</taxon>
        <taxon>Solanum</taxon>
    </lineage>
</organism>
<accession>M1DLA9</accession>
<dbReference type="Proteomes" id="UP000011115">
    <property type="component" value="Unassembled WGS sequence"/>
</dbReference>
<proteinExistence type="predicted"/>
<dbReference type="Gramene" id="PGSC0003DMT400090840">
    <property type="protein sequence ID" value="PGSC0003DMT400090840"/>
    <property type="gene ID" value="PGSC0003DMG400040411"/>
</dbReference>
<protein>
    <recommendedName>
        <fullName evidence="4">Polyprotein protein</fullName>
    </recommendedName>
</protein>
<feature type="region of interest" description="Disordered" evidence="1">
    <location>
        <begin position="1"/>
        <end position="31"/>
    </location>
</feature>